<evidence type="ECO:0000313" key="8">
    <source>
        <dbReference type="RefSeq" id="XP_018014786.1"/>
    </source>
</evidence>
<dbReference type="GO" id="GO:0043039">
    <property type="term" value="P:tRNA aminoacylation"/>
    <property type="evidence" value="ECO:0007669"/>
    <property type="project" value="InterPro"/>
</dbReference>
<feature type="compositionally biased region" description="Basic and acidic residues" evidence="5">
    <location>
        <begin position="396"/>
        <end position="408"/>
    </location>
</feature>
<dbReference type="GO" id="GO:0002196">
    <property type="term" value="F:Ser-tRNA(Ala) deacylase activity"/>
    <property type="evidence" value="ECO:0007669"/>
    <property type="project" value="TreeGrafter"/>
</dbReference>
<organism evidence="7 8">
    <name type="scientific">Hyalella azteca</name>
    <name type="common">Amphipod</name>
    <dbReference type="NCBI Taxonomy" id="294128"/>
    <lineage>
        <taxon>Eukaryota</taxon>
        <taxon>Metazoa</taxon>
        <taxon>Ecdysozoa</taxon>
        <taxon>Arthropoda</taxon>
        <taxon>Crustacea</taxon>
        <taxon>Multicrustacea</taxon>
        <taxon>Malacostraca</taxon>
        <taxon>Eumalacostraca</taxon>
        <taxon>Peracarida</taxon>
        <taxon>Amphipoda</taxon>
        <taxon>Senticaudata</taxon>
        <taxon>Talitrida</taxon>
        <taxon>Talitroidea</taxon>
        <taxon>Hyalellidae</taxon>
        <taxon>Hyalella</taxon>
    </lineage>
</organism>
<dbReference type="GO" id="GO:0004812">
    <property type="term" value="F:aminoacyl-tRNA ligase activity"/>
    <property type="evidence" value="ECO:0007669"/>
    <property type="project" value="InterPro"/>
</dbReference>
<dbReference type="GeneID" id="108671727"/>
<dbReference type="Pfam" id="PF07973">
    <property type="entry name" value="tRNA_SAD"/>
    <property type="match status" value="1"/>
</dbReference>
<evidence type="ECO:0000256" key="5">
    <source>
        <dbReference type="SAM" id="MobiDB-lite"/>
    </source>
</evidence>
<feature type="region of interest" description="Disordered" evidence="5">
    <location>
        <begin position="433"/>
        <end position="452"/>
    </location>
</feature>
<proteinExistence type="inferred from homology"/>
<dbReference type="OrthoDB" id="288942at2759"/>
<dbReference type="InterPro" id="IPR012947">
    <property type="entry name" value="tRNA_SAD"/>
</dbReference>
<comment type="similarity">
    <text evidence="2">Belongs to the class-II aminoacyl-tRNA synthetase family. Alax-L subfamily.</text>
</comment>
<gene>
    <name evidence="8" type="primary">LOC108671727</name>
</gene>
<dbReference type="SUPFAM" id="SSF50447">
    <property type="entry name" value="Translation proteins"/>
    <property type="match status" value="1"/>
</dbReference>
<dbReference type="PANTHER" id="PTHR43462:SF1">
    <property type="entry name" value="ALANYL-TRNA EDITING PROTEIN AARSD1"/>
    <property type="match status" value="1"/>
</dbReference>
<dbReference type="InterPro" id="IPR009000">
    <property type="entry name" value="Transl_B-barrel_sf"/>
</dbReference>
<protein>
    <submittedName>
        <fullName evidence="8">Alanyl-tRNA editing protein Aarsd1</fullName>
    </submittedName>
</protein>
<comment type="cofactor">
    <cofactor evidence="1">
        <name>Zn(2+)</name>
        <dbReference type="ChEBI" id="CHEBI:29105"/>
    </cofactor>
</comment>
<sequence length="561" mass="60063">MVFFCQKSSFTQEYRTQVVSCKPAILQLSKCQPPVASNKGSSGALKDLYCHEVVFEDTVFFPEGGGQPDDRGMVCLAACSECGPGNSAEQQDLEPTGSALNISSLLSSNPVSEVKKQRCPHSATVLRVIRRGCEAVHYLDAAFPAGAAVLQTLDWQRREDHMQQHSAQHLLSAVAERVFGARTTSWCLGPDTSSVELATNSLSPAQQHQLEDKINAIVAAALPVTVTEYGENDMLPPEVQTRGLPADHVGVVRVVSIGGVDANLCCGTHVSNTAQLQTVKLLTAAPGKRSGSTCVTFVAGTRLRRYMRDCHSILRALNPLLNTGPEGYVETVSKIQSDLKTSEKTARETLRDLAVVEAKLLLQNVEVARAQHSGTGRVISLRLAGYADNKTKGNLGHREKKMEGHLDATENGSSRRAVHNDENLLDSAVVTQSSKIPSEKTNGTGNGPPVIGTSVGDEDSLVVLVSYHRRLADLDYLSAMAAQADVQGVVLMLTAGEDMGPGVLLLTGPQHLIRLLGPRLCEVLEGRGGGKTRFSARVSALHRRAAAADAALHLLTQRCTC</sequence>
<dbReference type="InterPro" id="IPR018163">
    <property type="entry name" value="Thr/Ala-tRNA-synth_IIc_edit"/>
</dbReference>
<dbReference type="RefSeq" id="XP_018014786.1">
    <property type="nucleotide sequence ID" value="XM_018159297.2"/>
</dbReference>
<dbReference type="Proteomes" id="UP000694843">
    <property type="component" value="Unplaced"/>
</dbReference>
<keyword evidence="4" id="KW-0862">Zinc</keyword>
<evidence type="ECO:0000256" key="4">
    <source>
        <dbReference type="ARBA" id="ARBA00022833"/>
    </source>
</evidence>
<dbReference type="GO" id="GO:0005524">
    <property type="term" value="F:ATP binding"/>
    <property type="evidence" value="ECO:0007669"/>
    <property type="project" value="InterPro"/>
</dbReference>
<feature type="compositionally biased region" description="Polar residues" evidence="5">
    <location>
        <begin position="433"/>
        <end position="443"/>
    </location>
</feature>
<evidence type="ECO:0000259" key="6">
    <source>
        <dbReference type="SMART" id="SM00863"/>
    </source>
</evidence>
<dbReference type="Gene3D" id="3.30.980.10">
    <property type="entry name" value="Threonyl-trna Synthetase, Chain A, domain 2"/>
    <property type="match status" value="1"/>
</dbReference>
<dbReference type="GO" id="GO:0046872">
    <property type="term" value="F:metal ion binding"/>
    <property type="evidence" value="ECO:0007669"/>
    <property type="project" value="UniProtKB-KW"/>
</dbReference>
<keyword evidence="7" id="KW-1185">Reference proteome</keyword>
<evidence type="ECO:0000256" key="2">
    <source>
        <dbReference type="ARBA" id="ARBA00008429"/>
    </source>
</evidence>
<evidence type="ECO:0000256" key="3">
    <source>
        <dbReference type="ARBA" id="ARBA00022723"/>
    </source>
</evidence>
<dbReference type="InterPro" id="IPR051335">
    <property type="entry name" value="Alanyl-tRNA_Editing_Enzymes"/>
</dbReference>
<dbReference type="SMART" id="SM00863">
    <property type="entry name" value="tRNA_SAD"/>
    <property type="match status" value="1"/>
</dbReference>
<reference evidence="8" key="1">
    <citation type="submission" date="2025-08" db="UniProtKB">
        <authorList>
            <consortium name="RefSeq"/>
        </authorList>
    </citation>
    <scope>IDENTIFICATION</scope>
    <source>
        <tissue evidence="8">Whole organism</tissue>
    </source>
</reference>
<dbReference type="AlphaFoldDB" id="A0A8B7NNR3"/>
<name>A0A8B7NNR3_HYAAZ</name>
<dbReference type="KEGG" id="hazt:108671727"/>
<feature type="domain" description="Threonyl/alanyl tRNA synthetase SAD" evidence="6">
    <location>
        <begin position="252"/>
        <end position="296"/>
    </location>
</feature>
<dbReference type="PANTHER" id="PTHR43462">
    <property type="entry name" value="ALANYL-TRNA EDITING PROTEIN"/>
    <property type="match status" value="1"/>
</dbReference>
<dbReference type="Gene3D" id="2.40.30.130">
    <property type="match status" value="1"/>
</dbReference>
<evidence type="ECO:0000313" key="7">
    <source>
        <dbReference type="Proteomes" id="UP000694843"/>
    </source>
</evidence>
<feature type="region of interest" description="Disordered" evidence="5">
    <location>
        <begin position="392"/>
        <end position="421"/>
    </location>
</feature>
<accession>A0A8B7NNR3</accession>
<evidence type="ECO:0000256" key="1">
    <source>
        <dbReference type="ARBA" id="ARBA00001947"/>
    </source>
</evidence>
<dbReference type="SUPFAM" id="SSF55186">
    <property type="entry name" value="ThrRS/AlaRS common domain"/>
    <property type="match status" value="1"/>
</dbReference>
<keyword evidence="3" id="KW-0479">Metal-binding</keyword>